<dbReference type="InterPro" id="IPR000705">
    <property type="entry name" value="Galactokinase"/>
</dbReference>
<keyword evidence="2" id="KW-0547">Nucleotide-binding</keyword>
<dbReference type="InterPro" id="IPR006206">
    <property type="entry name" value="Mevalonate/galactokinase"/>
</dbReference>
<dbReference type="AlphaFoldDB" id="E7MPX2"/>
<dbReference type="Gene3D" id="3.30.70.890">
    <property type="entry name" value="GHMP kinase, C-terminal domain"/>
    <property type="match status" value="1"/>
</dbReference>
<feature type="domain" description="Galactokinase N-terminal" evidence="6">
    <location>
        <begin position="60"/>
        <end position="100"/>
    </location>
</feature>
<dbReference type="GO" id="GO:0004335">
    <property type="term" value="F:galactokinase activity"/>
    <property type="evidence" value="ECO:0007669"/>
    <property type="project" value="InterPro"/>
</dbReference>
<reference evidence="7 8" key="1">
    <citation type="submission" date="2010-08" db="EMBL/GenBank/DDBJ databases">
        <authorList>
            <person name="Weinstock G."/>
            <person name="Sodergren E."/>
            <person name="Clifton S."/>
            <person name="Fulton L."/>
            <person name="Fulton B."/>
            <person name="Courtney L."/>
            <person name="Fronick C."/>
            <person name="Harrison M."/>
            <person name="Strong C."/>
            <person name="Farmer C."/>
            <person name="Delahaunty K."/>
            <person name="Markovic C."/>
            <person name="Hall O."/>
            <person name="Minx P."/>
            <person name="Tomlinson C."/>
            <person name="Mitreva M."/>
            <person name="Hou S."/>
            <person name="Chen J."/>
            <person name="Wollam A."/>
            <person name="Pepin K.H."/>
            <person name="Johnson M."/>
            <person name="Bhonagiri V."/>
            <person name="Zhang X."/>
            <person name="Suruliraj S."/>
            <person name="Warren W."/>
            <person name="Chinwalla A."/>
            <person name="Mardis E.R."/>
            <person name="Wilson R.K."/>
        </authorList>
    </citation>
    <scope>NUCLEOTIDE SEQUENCE [LARGE SCALE GENOMIC DNA]</scope>
    <source>
        <strain evidence="7 8">F0204</strain>
    </source>
</reference>
<dbReference type="PRINTS" id="PR00959">
    <property type="entry name" value="MEVGALKINASE"/>
</dbReference>
<evidence type="ECO:0000313" key="7">
    <source>
        <dbReference type="EMBL" id="EFW23891.1"/>
    </source>
</evidence>
<dbReference type="PIRSF" id="PIRSF000530">
    <property type="entry name" value="Galactokinase"/>
    <property type="match status" value="1"/>
</dbReference>
<keyword evidence="4" id="KW-0067">ATP-binding</keyword>
<evidence type="ECO:0000313" key="8">
    <source>
        <dbReference type="Proteomes" id="UP000004097"/>
    </source>
</evidence>
<dbReference type="Pfam" id="PF00288">
    <property type="entry name" value="GHMP_kinases_N"/>
    <property type="match status" value="1"/>
</dbReference>
<dbReference type="GO" id="GO:0005829">
    <property type="term" value="C:cytosol"/>
    <property type="evidence" value="ECO:0007669"/>
    <property type="project" value="TreeGrafter"/>
</dbReference>
<dbReference type="STRING" id="706433.HMPREF9430_01697"/>
<keyword evidence="3 7" id="KW-0418">Kinase</keyword>
<dbReference type="Proteomes" id="UP000004097">
    <property type="component" value="Unassembled WGS sequence"/>
</dbReference>
<dbReference type="GO" id="GO:0005524">
    <property type="term" value="F:ATP binding"/>
    <property type="evidence" value="ECO:0007669"/>
    <property type="project" value="UniProtKB-KW"/>
</dbReference>
<dbReference type="PRINTS" id="PR00473">
    <property type="entry name" value="GALCTOKINASE"/>
</dbReference>
<evidence type="ECO:0000256" key="2">
    <source>
        <dbReference type="ARBA" id="ARBA00022741"/>
    </source>
</evidence>
<organism evidence="7 8">
    <name type="scientific">Solobacterium moorei F0204</name>
    <dbReference type="NCBI Taxonomy" id="706433"/>
    <lineage>
        <taxon>Bacteria</taxon>
        <taxon>Bacillati</taxon>
        <taxon>Bacillota</taxon>
        <taxon>Erysipelotrichia</taxon>
        <taxon>Erysipelotrichales</taxon>
        <taxon>Erysipelotrichaceae</taxon>
        <taxon>Solobacterium</taxon>
    </lineage>
</organism>
<dbReference type="InterPro" id="IPR006204">
    <property type="entry name" value="GHMP_kinase_N_dom"/>
</dbReference>
<sequence>MHLRKWLNNKGDTMVITEIINAVKAGQLDEKLTALYGTEALASQKVRYEDVLLKAKDLLGDKDAHIFSAPGRTEVGGNHTDHQLGRVVAASIDLDVIAVVVPTDDSVVTYHAKGFNVSPVDLHNLEIKEAEKNTTEALIRGIAAGFTKKKYKVGGFKAYSESNVLSGGGMSSSAAFEVLIGTIFSHLYNDATISSEEIAKIGQFSENVYFMKASGLLDQMACSVGSFAAIDFANKENPQVTSIPFNPADYGYDLILTDVKASHADLSDEYSAVPYEMKAVAKLFGKEVLSQITLNELLANAAKIRKEVSDRAFLRAYHFLNETGRAKLQAEALKENDIKTFLHLVNESGHSSYMYLQNVLIPGDSQNQALAIALALSESVLGDDGACRVHGGGFAGTIQAYVPHAKTPEYIALMESTFGKDCCYKLRIRDCGGICVI</sequence>
<dbReference type="Gene3D" id="3.30.230.10">
    <property type="match status" value="1"/>
</dbReference>
<dbReference type="InterPro" id="IPR019539">
    <property type="entry name" value="GalKase_N"/>
</dbReference>
<evidence type="ECO:0000259" key="6">
    <source>
        <dbReference type="Pfam" id="PF10509"/>
    </source>
</evidence>
<dbReference type="InterPro" id="IPR014721">
    <property type="entry name" value="Ribsml_uS5_D2-typ_fold_subgr"/>
</dbReference>
<dbReference type="Pfam" id="PF10509">
    <property type="entry name" value="GalKase_gal_bdg"/>
    <property type="match status" value="1"/>
</dbReference>
<gene>
    <name evidence="7" type="ORF">HMPREF9430_01697</name>
</gene>
<comment type="caution">
    <text evidence="7">The sequence shown here is derived from an EMBL/GenBank/DDBJ whole genome shotgun (WGS) entry which is preliminary data.</text>
</comment>
<dbReference type="PANTHER" id="PTHR10457:SF7">
    <property type="entry name" value="GALACTOKINASE-RELATED"/>
    <property type="match status" value="1"/>
</dbReference>
<dbReference type="SUPFAM" id="SSF54211">
    <property type="entry name" value="Ribosomal protein S5 domain 2-like"/>
    <property type="match status" value="1"/>
</dbReference>
<keyword evidence="3 7" id="KW-0808">Transferase</keyword>
<dbReference type="eggNOG" id="COG0153">
    <property type="taxonomic scope" value="Bacteria"/>
</dbReference>
<dbReference type="SUPFAM" id="SSF55060">
    <property type="entry name" value="GHMP Kinase, C-terminal domain"/>
    <property type="match status" value="1"/>
</dbReference>
<proteinExistence type="inferred from homology"/>
<evidence type="ECO:0000256" key="3">
    <source>
        <dbReference type="ARBA" id="ARBA00022777"/>
    </source>
</evidence>
<evidence type="ECO:0000256" key="4">
    <source>
        <dbReference type="ARBA" id="ARBA00022840"/>
    </source>
</evidence>
<dbReference type="EMBL" id="AECQ01000031">
    <property type="protein sequence ID" value="EFW23891.1"/>
    <property type="molecule type" value="Genomic_DNA"/>
</dbReference>
<comment type="similarity">
    <text evidence="1">Belongs to the GHMP kinase family. GalK subfamily.</text>
</comment>
<name>E7MPX2_9FIRM</name>
<dbReference type="HOGENOM" id="CLU_017814_8_0_9"/>
<dbReference type="GO" id="GO:0006012">
    <property type="term" value="P:galactose metabolic process"/>
    <property type="evidence" value="ECO:0007669"/>
    <property type="project" value="InterPro"/>
</dbReference>
<accession>E7MPX2</accession>
<dbReference type="InterPro" id="IPR036554">
    <property type="entry name" value="GHMP_kinase_C_sf"/>
</dbReference>
<evidence type="ECO:0000259" key="5">
    <source>
        <dbReference type="Pfam" id="PF00288"/>
    </source>
</evidence>
<feature type="domain" description="GHMP kinase N-terminal" evidence="5">
    <location>
        <begin position="143"/>
        <end position="225"/>
    </location>
</feature>
<keyword evidence="8" id="KW-1185">Reference proteome</keyword>
<protein>
    <submittedName>
        <fullName evidence="7">GHMP kinase, N-terminal domain protein</fullName>
    </submittedName>
</protein>
<dbReference type="InterPro" id="IPR020568">
    <property type="entry name" value="Ribosomal_Su5_D2-typ_SF"/>
</dbReference>
<evidence type="ECO:0000256" key="1">
    <source>
        <dbReference type="ARBA" id="ARBA00006566"/>
    </source>
</evidence>
<dbReference type="PANTHER" id="PTHR10457">
    <property type="entry name" value="MEVALONATE KINASE/GALACTOKINASE"/>
    <property type="match status" value="1"/>
</dbReference>